<dbReference type="EMBL" id="DF237015">
    <property type="protein sequence ID" value="GAQ80934.1"/>
    <property type="molecule type" value="Genomic_DNA"/>
</dbReference>
<keyword evidence="3" id="KW-0328">Glycosyltransferase</keyword>
<keyword evidence="2" id="KW-1133">Transmembrane helix</keyword>
<sequence length="508" mass="54798">MQHRQQHDASWRLWSPPPLVSLPPPSAECLGLYDWLLSLYVEPSNGRDELAGAAKGSVEVPPPDGSAFLDLTWALDGQNALWQTGLASEFAQFRERLSCLCSGAESAETACQAGVCTSPQCACGPFSPTAWPPPPSHPLESFPPQQSEPFLSRAESWSFILGTSTAATVNLFKSVGGTSHQSLFNWGTGSGVTSLGAEACSCGDRYTPACRSCNAKGGRVAGPNVPPGRSGRDTLLIRSSYARVRRLRLQKGGLALTRLGSNPSEKRGNPGLYLSEAPVPRFAPSSEDAIRSLFSDVHLWESAVEPEPHLNFLFESYGGPESAVKLLDRSVSAHPGDPSLWNDLGNAHRAMGSAGLAAECFRIGLELQPHPDLFLNLGSVVFRAGRSNEARELFEAGLRLNGRHALLMFAVASTHAVLGRLDDAAQWFERLLALHPGFAEAALQHRSIRNRRLRSSPKFLGFLLVLGAAVLLIGYAGLRIIRVSIPKRHVAVRRSPPSPTGSKKKKRL</sequence>
<evidence type="ECO:0000313" key="4">
    <source>
        <dbReference type="Proteomes" id="UP000054558"/>
    </source>
</evidence>
<dbReference type="InterPro" id="IPR011990">
    <property type="entry name" value="TPR-like_helical_dom_sf"/>
</dbReference>
<dbReference type="Pfam" id="PF13432">
    <property type="entry name" value="TPR_16"/>
    <property type="match status" value="1"/>
</dbReference>
<dbReference type="PROSITE" id="PS50005">
    <property type="entry name" value="TPR"/>
    <property type="match status" value="2"/>
</dbReference>
<accession>A0A1Y1HQL7</accession>
<feature type="repeat" description="TPR" evidence="1">
    <location>
        <begin position="371"/>
        <end position="404"/>
    </location>
</feature>
<dbReference type="Gene3D" id="1.25.40.10">
    <property type="entry name" value="Tetratricopeptide repeat domain"/>
    <property type="match status" value="1"/>
</dbReference>
<evidence type="ECO:0000256" key="2">
    <source>
        <dbReference type="SAM" id="Phobius"/>
    </source>
</evidence>
<proteinExistence type="predicted"/>
<dbReference type="InterPro" id="IPR019734">
    <property type="entry name" value="TPR_rpt"/>
</dbReference>
<keyword evidence="1" id="KW-0802">TPR repeat</keyword>
<dbReference type="STRING" id="105231.A0A1Y1HQL7"/>
<dbReference type="OrthoDB" id="541719at2759"/>
<dbReference type="AlphaFoldDB" id="A0A1Y1HQL7"/>
<protein>
    <submittedName>
        <fullName evidence="3">Polypeptide N-acetylglucosaminyltransferase</fullName>
    </submittedName>
</protein>
<keyword evidence="2" id="KW-0472">Membrane</keyword>
<evidence type="ECO:0000256" key="1">
    <source>
        <dbReference type="PROSITE-ProRule" id="PRU00339"/>
    </source>
</evidence>
<dbReference type="SMART" id="SM00028">
    <property type="entry name" value="TPR"/>
    <property type="match status" value="3"/>
</dbReference>
<dbReference type="GO" id="GO:0016757">
    <property type="term" value="F:glycosyltransferase activity"/>
    <property type="evidence" value="ECO:0007669"/>
    <property type="project" value="UniProtKB-KW"/>
</dbReference>
<gene>
    <name evidence="3" type="ORF">KFL_000660290</name>
</gene>
<feature type="repeat" description="TPR" evidence="1">
    <location>
        <begin position="405"/>
        <end position="438"/>
    </location>
</feature>
<keyword evidence="2" id="KW-0812">Transmembrane</keyword>
<dbReference type="SUPFAM" id="SSF48452">
    <property type="entry name" value="TPR-like"/>
    <property type="match status" value="1"/>
</dbReference>
<feature type="transmembrane region" description="Helical" evidence="2">
    <location>
        <begin position="459"/>
        <end position="478"/>
    </location>
</feature>
<organism evidence="3 4">
    <name type="scientific">Klebsormidium nitens</name>
    <name type="common">Green alga</name>
    <name type="synonym">Ulothrix nitens</name>
    <dbReference type="NCBI Taxonomy" id="105231"/>
    <lineage>
        <taxon>Eukaryota</taxon>
        <taxon>Viridiplantae</taxon>
        <taxon>Streptophyta</taxon>
        <taxon>Klebsormidiophyceae</taxon>
        <taxon>Klebsormidiales</taxon>
        <taxon>Klebsormidiaceae</taxon>
        <taxon>Klebsormidium</taxon>
    </lineage>
</organism>
<keyword evidence="3" id="KW-0808">Transferase</keyword>
<evidence type="ECO:0000313" key="3">
    <source>
        <dbReference type="EMBL" id="GAQ80934.1"/>
    </source>
</evidence>
<name>A0A1Y1HQL7_KLENI</name>
<keyword evidence="4" id="KW-1185">Reference proteome</keyword>
<reference evidence="3 4" key="1">
    <citation type="journal article" date="2014" name="Nat. Commun.">
        <title>Klebsormidium flaccidum genome reveals primary factors for plant terrestrial adaptation.</title>
        <authorList>
            <person name="Hori K."/>
            <person name="Maruyama F."/>
            <person name="Fujisawa T."/>
            <person name="Togashi T."/>
            <person name="Yamamoto N."/>
            <person name="Seo M."/>
            <person name="Sato S."/>
            <person name="Yamada T."/>
            <person name="Mori H."/>
            <person name="Tajima N."/>
            <person name="Moriyama T."/>
            <person name="Ikeuchi M."/>
            <person name="Watanabe M."/>
            <person name="Wada H."/>
            <person name="Kobayashi K."/>
            <person name="Saito M."/>
            <person name="Masuda T."/>
            <person name="Sasaki-Sekimoto Y."/>
            <person name="Mashiguchi K."/>
            <person name="Awai K."/>
            <person name="Shimojima M."/>
            <person name="Masuda S."/>
            <person name="Iwai M."/>
            <person name="Nobusawa T."/>
            <person name="Narise T."/>
            <person name="Kondo S."/>
            <person name="Saito H."/>
            <person name="Sato R."/>
            <person name="Murakawa M."/>
            <person name="Ihara Y."/>
            <person name="Oshima-Yamada Y."/>
            <person name="Ohtaka K."/>
            <person name="Satoh M."/>
            <person name="Sonobe K."/>
            <person name="Ishii M."/>
            <person name="Ohtani R."/>
            <person name="Kanamori-Sato M."/>
            <person name="Honoki R."/>
            <person name="Miyazaki D."/>
            <person name="Mochizuki H."/>
            <person name="Umetsu J."/>
            <person name="Higashi K."/>
            <person name="Shibata D."/>
            <person name="Kamiya Y."/>
            <person name="Sato N."/>
            <person name="Nakamura Y."/>
            <person name="Tabata S."/>
            <person name="Ida S."/>
            <person name="Kurokawa K."/>
            <person name="Ohta H."/>
        </authorList>
    </citation>
    <scope>NUCLEOTIDE SEQUENCE [LARGE SCALE GENOMIC DNA]</scope>
    <source>
        <strain evidence="3 4">NIES-2285</strain>
    </source>
</reference>
<dbReference type="Proteomes" id="UP000054558">
    <property type="component" value="Unassembled WGS sequence"/>
</dbReference>